<accession>A0ABW7VKK7</accession>
<dbReference type="InterPro" id="IPR009057">
    <property type="entry name" value="Homeodomain-like_sf"/>
</dbReference>
<keyword evidence="1" id="KW-0805">Transcription regulation</keyword>
<evidence type="ECO:0000313" key="7">
    <source>
        <dbReference type="Proteomes" id="UP001611397"/>
    </source>
</evidence>
<protein>
    <submittedName>
        <fullName evidence="6">Helix-turn-helix domain-containing protein</fullName>
    </submittedName>
</protein>
<dbReference type="Gene3D" id="1.10.10.60">
    <property type="entry name" value="Homeodomain-like"/>
    <property type="match status" value="1"/>
</dbReference>
<dbReference type="PANTHER" id="PTHR46796">
    <property type="entry name" value="HTH-TYPE TRANSCRIPTIONAL ACTIVATOR RHAS-RELATED"/>
    <property type="match status" value="1"/>
</dbReference>
<evidence type="ECO:0000256" key="4">
    <source>
        <dbReference type="SAM" id="MobiDB-lite"/>
    </source>
</evidence>
<feature type="domain" description="HTH araC/xylS-type" evidence="5">
    <location>
        <begin position="227"/>
        <end position="328"/>
    </location>
</feature>
<evidence type="ECO:0000256" key="1">
    <source>
        <dbReference type="ARBA" id="ARBA00023015"/>
    </source>
</evidence>
<dbReference type="PRINTS" id="PR00032">
    <property type="entry name" value="HTHARAC"/>
</dbReference>
<dbReference type="RefSeq" id="WP_244218598.1">
    <property type="nucleotide sequence ID" value="NZ_JBIRUT010000026.1"/>
</dbReference>
<dbReference type="Pfam" id="PF12833">
    <property type="entry name" value="HTH_18"/>
    <property type="match status" value="1"/>
</dbReference>
<sequence>MMSDVSVKGTGKQPAGIFYTTDGVPRQRRRTYWRDAVAHTFGAVDVKLAEEVFSGTIHASPTGRTRGVTVDSEALQTVRTPRLIAQSTGDDHVVVMLLSSGLARVEQDARDAYVEPGQLFVYDRARPMRLTFPDTFQTKALVLPRHLLSLRESDLRRITASPLDSTTPLGNLLSPFLSRLVDTAGAYPQHVGDLITRNVLDLLTVLADERRGGDTTGTPSAARVLLMRVQAYIDRHLADPDLTPEAIARANQISLRYLYKLFQSEGTTVRRWIQSRRLEQCRRELAHRDAASRTIAAVSRRWGFVSAAHFSRAFRAAYGMSPVEWRYSAALERRTHTSPTGRLDVLLTAAMPATADDATVSRMPRERSWARRRALRDKTPRYDSVSSKVSPPIAHPRTSP</sequence>
<comment type="caution">
    <text evidence="6">The sequence shown here is derived from an EMBL/GenBank/DDBJ whole genome shotgun (WGS) entry which is preliminary data.</text>
</comment>
<dbReference type="InterPro" id="IPR050204">
    <property type="entry name" value="AraC_XylS_family_regulators"/>
</dbReference>
<dbReference type="PANTHER" id="PTHR46796:SF6">
    <property type="entry name" value="ARAC SUBFAMILY"/>
    <property type="match status" value="1"/>
</dbReference>
<dbReference type="InterPro" id="IPR035418">
    <property type="entry name" value="AraC-bd_2"/>
</dbReference>
<feature type="region of interest" description="Disordered" evidence="4">
    <location>
        <begin position="357"/>
        <end position="400"/>
    </location>
</feature>
<dbReference type="SUPFAM" id="SSF46689">
    <property type="entry name" value="Homeodomain-like"/>
    <property type="match status" value="1"/>
</dbReference>
<keyword evidence="7" id="KW-1185">Reference proteome</keyword>
<evidence type="ECO:0000256" key="2">
    <source>
        <dbReference type="ARBA" id="ARBA00023125"/>
    </source>
</evidence>
<evidence type="ECO:0000259" key="5">
    <source>
        <dbReference type="PROSITE" id="PS01124"/>
    </source>
</evidence>
<organism evidence="6 7">
    <name type="scientific">Streptomyces olivaceoviridis</name>
    <name type="common">Streptomyces corchorusii</name>
    <dbReference type="NCBI Taxonomy" id="1921"/>
    <lineage>
        <taxon>Bacteria</taxon>
        <taxon>Bacillati</taxon>
        <taxon>Actinomycetota</taxon>
        <taxon>Actinomycetes</taxon>
        <taxon>Kitasatosporales</taxon>
        <taxon>Streptomycetaceae</taxon>
        <taxon>Streptomyces</taxon>
    </lineage>
</organism>
<proteinExistence type="predicted"/>
<dbReference type="InterPro" id="IPR020449">
    <property type="entry name" value="Tscrpt_reg_AraC-type_HTH"/>
</dbReference>
<dbReference type="Pfam" id="PF14525">
    <property type="entry name" value="AraC_binding_2"/>
    <property type="match status" value="1"/>
</dbReference>
<dbReference type="InterPro" id="IPR018060">
    <property type="entry name" value="HTH_AraC"/>
</dbReference>
<dbReference type="SMART" id="SM00342">
    <property type="entry name" value="HTH_ARAC"/>
    <property type="match status" value="1"/>
</dbReference>
<reference evidence="6 7" key="1">
    <citation type="submission" date="2024-10" db="EMBL/GenBank/DDBJ databases">
        <title>The Natural Products Discovery Center: Release of the First 8490 Sequenced Strains for Exploring Actinobacteria Biosynthetic Diversity.</title>
        <authorList>
            <person name="Kalkreuter E."/>
            <person name="Kautsar S.A."/>
            <person name="Yang D."/>
            <person name="Bader C.D."/>
            <person name="Teijaro C.N."/>
            <person name="Fluegel L."/>
            <person name="Davis C.M."/>
            <person name="Simpson J.R."/>
            <person name="Lauterbach L."/>
            <person name="Steele A.D."/>
            <person name="Gui C."/>
            <person name="Meng S."/>
            <person name="Li G."/>
            <person name="Viehrig K."/>
            <person name="Ye F."/>
            <person name="Su P."/>
            <person name="Kiefer A.F."/>
            <person name="Nichols A."/>
            <person name="Cepeda A.J."/>
            <person name="Yan W."/>
            <person name="Fan B."/>
            <person name="Jiang Y."/>
            <person name="Adhikari A."/>
            <person name="Zheng C.-J."/>
            <person name="Schuster L."/>
            <person name="Cowan T.M."/>
            <person name="Smanski M.J."/>
            <person name="Chevrette M.G."/>
            <person name="De Carvalho L.P.S."/>
            <person name="Shen B."/>
        </authorList>
    </citation>
    <scope>NUCLEOTIDE SEQUENCE [LARGE SCALE GENOMIC DNA]</scope>
    <source>
        <strain evidence="6 7">NPDC020295</strain>
    </source>
</reference>
<dbReference type="Proteomes" id="UP001611397">
    <property type="component" value="Unassembled WGS sequence"/>
</dbReference>
<name>A0ABW7VKK7_STROI</name>
<keyword evidence="2" id="KW-0238">DNA-binding</keyword>
<dbReference type="EMBL" id="JBIRWM010000030">
    <property type="protein sequence ID" value="MFI2161908.1"/>
    <property type="molecule type" value="Genomic_DNA"/>
</dbReference>
<gene>
    <name evidence="6" type="ORF">ACH49L_40765</name>
</gene>
<keyword evidence="3" id="KW-0804">Transcription</keyword>
<evidence type="ECO:0000256" key="3">
    <source>
        <dbReference type="ARBA" id="ARBA00023163"/>
    </source>
</evidence>
<evidence type="ECO:0000313" key="6">
    <source>
        <dbReference type="EMBL" id="MFI2161908.1"/>
    </source>
</evidence>
<dbReference type="PROSITE" id="PS01124">
    <property type="entry name" value="HTH_ARAC_FAMILY_2"/>
    <property type="match status" value="1"/>
</dbReference>